<dbReference type="Gene3D" id="3.40.50.300">
    <property type="entry name" value="P-loop containing nucleotide triphosphate hydrolases"/>
    <property type="match status" value="1"/>
</dbReference>
<proteinExistence type="predicted"/>
<dbReference type="Pfam" id="PF01926">
    <property type="entry name" value="MMR_HSR1"/>
    <property type="match status" value="1"/>
</dbReference>
<evidence type="ECO:0000259" key="1">
    <source>
        <dbReference type="Pfam" id="PF01926"/>
    </source>
</evidence>
<dbReference type="InterPro" id="IPR027417">
    <property type="entry name" value="P-loop_NTPase"/>
</dbReference>
<comment type="caution">
    <text evidence="2">The sequence shown here is derived from an EMBL/GenBank/DDBJ whole genome shotgun (WGS) entry which is preliminary data.</text>
</comment>
<dbReference type="Proteomes" id="UP000323569">
    <property type="component" value="Unassembled WGS sequence"/>
</dbReference>
<accession>A0A5A5R2W1</accession>
<evidence type="ECO:0000313" key="2">
    <source>
        <dbReference type="EMBL" id="GCA70514.1"/>
    </source>
</evidence>
<dbReference type="EMBL" id="BHVO01000029">
    <property type="protein sequence ID" value="GCA70514.1"/>
    <property type="molecule type" value="Genomic_DNA"/>
</dbReference>
<gene>
    <name evidence="2" type="primary">era_1</name>
    <name evidence="2" type="ORF">MiYa_02047</name>
</gene>
<evidence type="ECO:0000313" key="3">
    <source>
        <dbReference type="Proteomes" id="UP000323569"/>
    </source>
</evidence>
<name>A0A5A5R2W1_MICAE</name>
<organism evidence="2 3">
    <name type="scientific">Microcystis aeruginosa NIES-2519</name>
    <dbReference type="NCBI Taxonomy" id="2303981"/>
    <lineage>
        <taxon>Bacteria</taxon>
        <taxon>Bacillati</taxon>
        <taxon>Cyanobacteriota</taxon>
        <taxon>Cyanophyceae</taxon>
        <taxon>Oscillatoriophycideae</taxon>
        <taxon>Chroococcales</taxon>
        <taxon>Microcystaceae</taxon>
        <taxon>Microcystis</taxon>
    </lineage>
</organism>
<reference evidence="2 3" key="1">
    <citation type="submission" date="2018-09" db="EMBL/GenBank/DDBJ databases">
        <title>Evolutionary history of phycoerythrin pigmentation in the water bloom-forming cyanobacterium Microcystis aeruginosa.</title>
        <authorList>
            <person name="Tanabe Y."/>
            <person name="Tanabe Y."/>
            <person name="Yamaguchi H."/>
        </authorList>
    </citation>
    <scope>NUCLEOTIDE SEQUENCE [LARGE SCALE GENOMIC DNA]</scope>
    <source>
        <strain evidence="2 3">NIES-2519</strain>
    </source>
</reference>
<dbReference type="SUPFAM" id="SSF52540">
    <property type="entry name" value="P-loop containing nucleoside triphosphate hydrolases"/>
    <property type="match status" value="1"/>
</dbReference>
<dbReference type="GO" id="GO:0005525">
    <property type="term" value="F:GTP binding"/>
    <property type="evidence" value="ECO:0007669"/>
    <property type="project" value="InterPro"/>
</dbReference>
<feature type="domain" description="G" evidence="1">
    <location>
        <begin position="19"/>
        <end position="133"/>
    </location>
</feature>
<sequence>MIIQSSLPTLASFGQRGTEKTSLSNTLFGLNWCTDYAVACTQVVTRHEGKILSEINKGEDWTWQLCDTPGVGESEYADEEHFAQVYETFHSADVILWVIQADTRAFAEDQKALLKLTDNGKNRTQAHYVIALNQIDRVYPENWDSMKNCPSPEQSSFIPEKIDIVYERFSLYIPIRKTNIVPCSVLLSYGLENLVNVINEFEPKGVSCNEFI</sequence>
<dbReference type="InterPro" id="IPR006073">
    <property type="entry name" value="GTP-bd"/>
</dbReference>
<dbReference type="RefSeq" id="WP_149979175.1">
    <property type="nucleotide sequence ID" value="NZ_BHVO01000029.1"/>
</dbReference>
<protein>
    <submittedName>
        <fullName evidence="2">GTPase Era</fullName>
    </submittedName>
</protein>
<dbReference type="AlphaFoldDB" id="A0A5A5R2W1"/>